<dbReference type="PROSITE" id="PS51257">
    <property type="entry name" value="PROKAR_LIPOPROTEIN"/>
    <property type="match status" value="1"/>
</dbReference>
<keyword evidence="3" id="KW-1185">Reference proteome</keyword>
<dbReference type="OrthoDB" id="5339359at2"/>
<dbReference type="EMBL" id="OMKW01000001">
    <property type="protein sequence ID" value="SPF28265.1"/>
    <property type="molecule type" value="Genomic_DNA"/>
</dbReference>
<evidence type="ECO:0000256" key="1">
    <source>
        <dbReference type="SAM" id="SignalP"/>
    </source>
</evidence>
<organism evidence="2 3">
    <name type="scientific">Pontivivens insulae</name>
    <dbReference type="NCBI Taxonomy" id="1639689"/>
    <lineage>
        <taxon>Bacteria</taxon>
        <taxon>Pseudomonadati</taxon>
        <taxon>Pseudomonadota</taxon>
        <taxon>Alphaproteobacteria</taxon>
        <taxon>Rhodobacterales</taxon>
        <taxon>Paracoccaceae</taxon>
        <taxon>Pontivivens</taxon>
    </lineage>
</organism>
<feature type="signal peptide" evidence="1">
    <location>
        <begin position="1"/>
        <end position="19"/>
    </location>
</feature>
<keyword evidence="1" id="KW-0732">Signal</keyword>
<feature type="chain" id="PRO_5015357558" description="Lipoprotein" evidence="1">
    <location>
        <begin position="20"/>
        <end position="198"/>
    </location>
</feature>
<protein>
    <recommendedName>
        <fullName evidence="4">Lipoprotein</fullName>
    </recommendedName>
</protein>
<evidence type="ECO:0000313" key="2">
    <source>
        <dbReference type="EMBL" id="SPF28265.1"/>
    </source>
</evidence>
<evidence type="ECO:0008006" key="4">
    <source>
        <dbReference type="Google" id="ProtNLM"/>
    </source>
</evidence>
<dbReference type="RefSeq" id="WP_108780987.1">
    <property type="nucleotide sequence ID" value="NZ_OMKW01000001.1"/>
</dbReference>
<dbReference type="Proteomes" id="UP000244932">
    <property type="component" value="Unassembled WGS sequence"/>
</dbReference>
<gene>
    <name evidence="2" type="ORF">POI8812_00563</name>
</gene>
<evidence type="ECO:0000313" key="3">
    <source>
        <dbReference type="Proteomes" id="UP000244932"/>
    </source>
</evidence>
<name>A0A2R8A7X1_9RHOB</name>
<accession>A0A2R8A7X1</accession>
<proteinExistence type="predicted"/>
<reference evidence="2 3" key="1">
    <citation type="submission" date="2018-03" db="EMBL/GenBank/DDBJ databases">
        <authorList>
            <person name="Keele B.F."/>
        </authorList>
    </citation>
    <scope>NUCLEOTIDE SEQUENCE [LARGE SCALE GENOMIC DNA]</scope>
    <source>
        <strain evidence="2 3">CeCT 8812</strain>
    </source>
</reference>
<sequence length="198" mass="22277">MLILTKFRCIAVAALFAIAGCSSTPGAFLPPVDEAEIDQLAAELRALDPRVDPDEAQRAAEIAIRYPRELVVAYNVTDPPIVHNMKVNMGLRERGLCYQWADDLQERMEMENFRTLQLHRAIAGSESGWQLDHSTLIVSARGAEMEEGYIMDPWRSGGRTYWGPIVEDDDFNWVNRRDVFAARIAEMEARGEPIPTGN</sequence>
<dbReference type="AlphaFoldDB" id="A0A2R8A7X1"/>